<dbReference type="Pfam" id="PF16050">
    <property type="entry name" value="CDC73_N"/>
    <property type="match status" value="1"/>
</dbReference>
<evidence type="ECO:0000259" key="8">
    <source>
        <dbReference type="Pfam" id="PF16050"/>
    </source>
</evidence>
<dbReference type="InterPro" id="IPR038103">
    <property type="entry name" value="CDC73_C_sf"/>
</dbReference>
<protein>
    <recommendedName>
        <fullName evidence="11">Parafibromin</fullName>
    </recommendedName>
</protein>
<feature type="domain" description="Cell division control protein 73 C-terminal" evidence="7">
    <location>
        <begin position="349"/>
        <end position="510"/>
    </location>
</feature>
<dbReference type="Pfam" id="PF05179">
    <property type="entry name" value="CDC73_C"/>
    <property type="match status" value="1"/>
</dbReference>
<dbReference type="Gene3D" id="3.40.50.11990">
    <property type="entry name" value="RNA polymerase II accessory factor, Cdc73 C-terminal domain"/>
    <property type="match status" value="1"/>
</dbReference>
<evidence type="ECO:0000256" key="1">
    <source>
        <dbReference type="ARBA" id="ARBA00004123"/>
    </source>
</evidence>
<evidence type="ECO:0000313" key="10">
    <source>
        <dbReference type="Proteomes" id="UP000007879"/>
    </source>
</evidence>
<accession>A0A1X7VBP9</accession>
<evidence type="ECO:0000256" key="4">
    <source>
        <dbReference type="ARBA" id="ARBA00023163"/>
    </source>
</evidence>
<dbReference type="GO" id="GO:0016593">
    <property type="term" value="C:Cdc73/Paf1 complex"/>
    <property type="evidence" value="ECO:0007669"/>
    <property type="project" value="InterPro"/>
</dbReference>
<dbReference type="AlphaFoldDB" id="A0A1X7VBP9"/>
<gene>
    <name evidence="9" type="primary">100637749</name>
</gene>
<comment type="subcellular location">
    <subcellularLocation>
        <location evidence="1">Nucleus</location>
    </subcellularLocation>
</comment>
<sequence>MADCLSLLRQYNIQKKEILERDDLIIFGNVAWPKTARTNYVAYKSAGQGGKEYYTLESLLFLLKNVGLSHPMYVQRAGNQNIPVIKFPDRRGLLSYLNGELETTPSIDRSVHLEMGIPAPYPKRSNDESHPESVKRPRLESDEVKVDKQRLAVKLGANKKGGAITDQIRPLSETMSVEKIAAIKAKRLAKKRATIRDDDIDDATAQEHGYLDDATHSVIKRQRCHKTRASVLQSTNKTFSNIFSLLQTVKSREEGKMDNESNKETIETVKKPGKSKYNRYDQERFGKEATGDFSIVTTGTYHGMTLKTMTEVASKPIPEVHTSHHEIETVKEVSRTPSVQRKDHRHHRSVPIIILPSSPTSVITTYNAREFFEEFKYIPSEEKRKSGSKKTSELTIYRKKPDPAHPGQTISKPFRVTDNPLRLSSLDWKQVVAVFVAGPMWQFKGWPDVQAGGSPVDIFTKMKAFHIKFDDEKLDSNIQLWDVEVLKINKRKRYLDKASMLRFWDVMDKFVK</sequence>
<dbReference type="STRING" id="400682.A0A1X7VBP9"/>
<dbReference type="EnsemblMetazoa" id="Aqu2.1.37164_001">
    <property type="protein sequence ID" value="Aqu2.1.37164_001"/>
    <property type="gene ID" value="Aqu2.1.37164"/>
</dbReference>
<dbReference type="FunCoup" id="A0A1X7VBP9">
    <property type="interactions" value="821"/>
</dbReference>
<organism evidence="9">
    <name type="scientific">Amphimedon queenslandica</name>
    <name type="common">Sponge</name>
    <dbReference type="NCBI Taxonomy" id="400682"/>
    <lineage>
        <taxon>Eukaryota</taxon>
        <taxon>Metazoa</taxon>
        <taxon>Porifera</taxon>
        <taxon>Demospongiae</taxon>
        <taxon>Heteroscleromorpha</taxon>
        <taxon>Haplosclerida</taxon>
        <taxon>Niphatidae</taxon>
        <taxon>Amphimedon</taxon>
    </lineage>
</organism>
<keyword evidence="3" id="KW-0805">Transcription regulation</keyword>
<evidence type="ECO:0008006" key="11">
    <source>
        <dbReference type="Google" id="ProtNLM"/>
    </source>
</evidence>
<dbReference type="GO" id="GO:0000993">
    <property type="term" value="F:RNA polymerase II complex binding"/>
    <property type="evidence" value="ECO:0007669"/>
    <property type="project" value="TreeGrafter"/>
</dbReference>
<evidence type="ECO:0000256" key="6">
    <source>
        <dbReference type="SAM" id="MobiDB-lite"/>
    </source>
</evidence>
<dbReference type="GO" id="GO:0032968">
    <property type="term" value="P:positive regulation of transcription elongation by RNA polymerase II"/>
    <property type="evidence" value="ECO:0007669"/>
    <property type="project" value="TreeGrafter"/>
</dbReference>
<dbReference type="Proteomes" id="UP000007879">
    <property type="component" value="Unassembled WGS sequence"/>
</dbReference>
<dbReference type="PANTHER" id="PTHR12466">
    <property type="entry name" value="CDC73 DOMAIN PROTEIN"/>
    <property type="match status" value="1"/>
</dbReference>
<dbReference type="KEGG" id="aqu:100637749"/>
<reference evidence="10" key="1">
    <citation type="journal article" date="2010" name="Nature">
        <title>The Amphimedon queenslandica genome and the evolution of animal complexity.</title>
        <authorList>
            <person name="Srivastava M."/>
            <person name="Simakov O."/>
            <person name="Chapman J."/>
            <person name="Fahey B."/>
            <person name="Gauthier M.E."/>
            <person name="Mitros T."/>
            <person name="Richards G.S."/>
            <person name="Conaco C."/>
            <person name="Dacre M."/>
            <person name="Hellsten U."/>
            <person name="Larroux C."/>
            <person name="Putnam N.H."/>
            <person name="Stanke M."/>
            <person name="Adamska M."/>
            <person name="Darling A."/>
            <person name="Degnan S.M."/>
            <person name="Oakley T.H."/>
            <person name="Plachetzki D.C."/>
            <person name="Zhai Y."/>
            <person name="Adamski M."/>
            <person name="Calcino A."/>
            <person name="Cummins S.F."/>
            <person name="Goodstein D.M."/>
            <person name="Harris C."/>
            <person name="Jackson D.J."/>
            <person name="Leys S.P."/>
            <person name="Shu S."/>
            <person name="Woodcroft B.J."/>
            <person name="Vervoort M."/>
            <person name="Kosik K.S."/>
            <person name="Manning G."/>
            <person name="Degnan B.M."/>
            <person name="Rokhsar D.S."/>
        </authorList>
    </citation>
    <scope>NUCLEOTIDE SEQUENCE [LARGE SCALE GENOMIC DNA]</scope>
</reference>
<dbReference type="InterPro" id="IPR032041">
    <property type="entry name" value="Cdc73_N"/>
</dbReference>
<proteinExistence type="inferred from homology"/>
<dbReference type="GO" id="GO:0006368">
    <property type="term" value="P:transcription elongation by RNA polymerase II"/>
    <property type="evidence" value="ECO:0007669"/>
    <property type="project" value="InterPro"/>
</dbReference>
<dbReference type="InterPro" id="IPR031336">
    <property type="entry name" value="CDC73_C"/>
</dbReference>
<evidence type="ECO:0000256" key="5">
    <source>
        <dbReference type="ARBA" id="ARBA00023242"/>
    </source>
</evidence>
<keyword evidence="10" id="KW-1185">Reference proteome</keyword>
<evidence type="ECO:0000256" key="2">
    <source>
        <dbReference type="ARBA" id="ARBA00010427"/>
    </source>
</evidence>
<evidence type="ECO:0000313" key="9">
    <source>
        <dbReference type="EnsemblMetazoa" id="Aqu2.1.37164_001"/>
    </source>
</evidence>
<dbReference type="InParanoid" id="A0A1X7VBP9"/>
<dbReference type="EnsemblMetazoa" id="XM_003385057.3">
    <property type="protein sequence ID" value="XP_003385105.2"/>
    <property type="gene ID" value="LOC100637749"/>
</dbReference>
<dbReference type="PANTHER" id="PTHR12466:SF8">
    <property type="entry name" value="PARAFIBROMIN"/>
    <property type="match status" value="1"/>
</dbReference>
<keyword evidence="5" id="KW-0539">Nucleus</keyword>
<evidence type="ECO:0000259" key="7">
    <source>
        <dbReference type="Pfam" id="PF05179"/>
    </source>
</evidence>
<comment type="similarity">
    <text evidence="2">Belongs to the CDC73 family.</text>
</comment>
<feature type="compositionally biased region" description="Basic and acidic residues" evidence="6">
    <location>
        <begin position="124"/>
        <end position="143"/>
    </location>
</feature>
<reference evidence="9" key="2">
    <citation type="submission" date="2017-05" db="UniProtKB">
        <authorList>
            <consortium name="EnsemblMetazoa"/>
        </authorList>
    </citation>
    <scope>IDENTIFICATION</scope>
</reference>
<dbReference type="eggNOG" id="KOG3786">
    <property type="taxonomic scope" value="Eukaryota"/>
</dbReference>
<evidence type="ECO:0000256" key="3">
    <source>
        <dbReference type="ARBA" id="ARBA00023015"/>
    </source>
</evidence>
<dbReference type="OrthoDB" id="2186602at2759"/>
<feature type="domain" description="Paf1 complex subunit Cdc73 N-terminal" evidence="8">
    <location>
        <begin position="1"/>
        <end position="284"/>
    </location>
</feature>
<feature type="region of interest" description="Disordered" evidence="6">
    <location>
        <begin position="118"/>
        <end position="143"/>
    </location>
</feature>
<dbReference type="InterPro" id="IPR007852">
    <property type="entry name" value="Cdc73/Parafibromin"/>
</dbReference>
<keyword evidence="4" id="KW-0804">Transcription</keyword>
<dbReference type="FunFam" id="3.40.50.11990:FF:000002">
    <property type="entry name" value="protein CDC73 homolog"/>
    <property type="match status" value="1"/>
</dbReference>
<name>A0A1X7VBP9_AMPQE</name>